<dbReference type="STRING" id="1150368.SAMN02927921_02546"/>
<feature type="domain" description="RagB/SusD" evidence="6">
    <location>
        <begin position="352"/>
        <end position="476"/>
    </location>
</feature>
<name>A0A1K1QHD9_9FLAO</name>
<dbReference type="EMBL" id="FPJE01000013">
    <property type="protein sequence ID" value="SFW59097.1"/>
    <property type="molecule type" value="Genomic_DNA"/>
</dbReference>
<dbReference type="GO" id="GO:0009279">
    <property type="term" value="C:cell outer membrane"/>
    <property type="evidence" value="ECO:0007669"/>
    <property type="project" value="UniProtKB-SubCell"/>
</dbReference>
<dbReference type="Pfam" id="PF07980">
    <property type="entry name" value="SusD_RagB"/>
    <property type="match status" value="1"/>
</dbReference>
<evidence type="ECO:0000256" key="2">
    <source>
        <dbReference type="ARBA" id="ARBA00006275"/>
    </source>
</evidence>
<dbReference type="InterPro" id="IPR011990">
    <property type="entry name" value="TPR-like_helical_dom_sf"/>
</dbReference>
<evidence type="ECO:0000256" key="3">
    <source>
        <dbReference type="ARBA" id="ARBA00022729"/>
    </source>
</evidence>
<comment type="subcellular location">
    <subcellularLocation>
        <location evidence="1">Cell outer membrane</location>
    </subcellularLocation>
</comment>
<dbReference type="AlphaFoldDB" id="A0A1K1QHD9"/>
<protein>
    <submittedName>
        <fullName evidence="8">Starch-binding associating with outer membrane</fullName>
    </submittedName>
</protein>
<comment type="similarity">
    <text evidence="2">Belongs to the SusD family.</text>
</comment>
<evidence type="ECO:0000259" key="6">
    <source>
        <dbReference type="Pfam" id="PF07980"/>
    </source>
</evidence>
<organism evidence="8 9">
    <name type="scientific">Sinomicrobium oceani</name>
    <dbReference type="NCBI Taxonomy" id="1150368"/>
    <lineage>
        <taxon>Bacteria</taxon>
        <taxon>Pseudomonadati</taxon>
        <taxon>Bacteroidota</taxon>
        <taxon>Flavobacteriia</taxon>
        <taxon>Flavobacteriales</taxon>
        <taxon>Flavobacteriaceae</taxon>
        <taxon>Sinomicrobium</taxon>
    </lineage>
</organism>
<dbReference type="Proteomes" id="UP000182248">
    <property type="component" value="Unassembled WGS sequence"/>
</dbReference>
<dbReference type="SUPFAM" id="SSF48452">
    <property type="entry name" value="TPR-like"/>
    <property type="match status" value="1"/>
</dbReference>
<reference evidence="8 9" key="1">
    <citation type="submission" date="2016-11" db="EMBL/GenBank/DDBJ databases">
        <authorList>
            <person name="Jaros S."/>
            <person name="Januszkiewicz K."/>
            <person name="Wedrychowicz H."/>
        </authorList>
    </citation>
    <scope>NUCLEOTIDE SEQUENCE [LARGE SCALE GENOMIC DNA]</scope>
    <source>
        <strain evidence="8 9">CGMCC 1.12145</strain>
    </source>
</reference>
<feature type="domain" description="SusD-like N-terminal" evidence="7">
    <location>
        <begin position="22"/>
        <end position="217"/>
    </location>
</feature>
<dbReference type="InterPro" id="IPR012944">
    <property type="entry name" value="SusD_RagB_dom"/>
</dbReference>
<evidence type="ECO:0000313" key="8">
    <source>
        <dbReference type="EMBL" id="SFW59097.1"/>
    </source>
</evidence>
<evidence type="ECO:0000256" key="1">
    <source>
        <dbReference type="ARBA" id="ARBA00004442"/>
    </source>
</evidence>
<dbReference type="Gene3D" id="1.25.40.390">
    <property type="match status" value="1"/>
</dbReference>
<keyword evidence="9" id="KW-1185">Reference proteome</keyword>
<keyword evidence="3" id="KW-0732">Signal</keyword>
<dbReference type="PROSITE" id="PS51257">
    <property type="entry name" value="PROKAR_LIPOPROTEIN"/>
    <property type="match status" value="1"/>
</dbReference>
<dbReference type="OrthoDB" id="5694214at2"/>
<keyword evidence="4" id="KW-0472">Membrane</keyword>
<dbReference type="Pfam" id="PF14322">
    <property type="entry name" value="SusD-like_3"/>
    <property type="match status" value="1"/>
</dbReference>
<evidence type="ECO:0000259" key="7">
    <source>
        <dbReference type="Pfam" id="PF14322"/>
    </source>
</evidence>
<sequence>MKMIRLTYLTAVLFVVSCESALDEKVYSELGSDALNSEEGANAVLHSAYGEGSLLAMGLGGVGYYFTSTMPSGEAWNKGGNVEAQLNPLTNFTWDANLNYFNQCWSVPYEAIRDANLLIAGIPETDLEEGLKTNIVAEATFIRGFSYALLYNWFGPVPLVTPETAGDYYPGRATDEAVRAFIENDLRAAAGQLPERQDDYGRATRGAALGALCKFYLNTRQWEKTVEVAREIIQLERPYELLPDYNDVFRLDNEGNNELLWTFPRHALNGAQFINALSFPTDYPLAANQSVYAARTYFFDDFVDSYLETDRRKDLFVKEYTNTSGEHIQLFGSDKTLSLKYEFDPGASGPGMGNDIPVIRYSDILLSLAEALNELHGPNQESVDLLNQVWQRANQDQAAPVTLGGFTKESLRARIYQEREWEFFSEAKRREDQIRMGTFVSKAVARGKRADAHHVVFPIPQTEISANPNLRQNEGY</sequence>
<evidence type="ECO:0000256" key="4">
    <source>
        <dbReference type="ARBA" id="ARBA00023136"/>
    </source>
</evidence>
<gene>
    <name evidence="8" type="ORF">SAMN02927921_02546</name>
</gene>
<evidence type="ECO:0000256" key="5">
    <source>
        <dbReference type="ARBA" id="ARBA00023237"/>
    </source>
</evidence>
<evidence type="ECO:0000313" key="9">
    <source>
        <dbReference type="Proteomes" id="UP000182248"/>
    </source>
</evidence>
<dbReference type="InterPro" id="IPR033985">
    <property type="entry name" value="SusD-like_N"/>
</dbReference>
<proteinExistence type="inferred from homology"/>
<keyword evidence="5" id="KW-0998">Cell outer membrane</keyword>
<accession>A0A1K1QHD9</accession>